<sequence>MLQVNRPKYSRTEPNRKEWNSNLKQAQQRKVWRKKQSYVQAVKGGRQGIRADVPDKNIYTLSEMEGTIQKGINDNRVRFEGIFESIRLWDNSFVVEGKLVVIEIDEKMLAMEELEFAKICVRMPVGREAFLVKHMRINDTLCQGQMVQGPKMVIASASGGTCNLSLKGERASRCSYSYTEMVRHNRLEEKVKETRAKVYKFGGATGRRRSERL</sequence>
<name>A0AAN9RFD6_PHACN</name>
<dbReference type="AlphaFoldDB" id="A0AAN9RFD6"/>
<dbReference type="Proteomes" id="UP001374584">
    <property type="component" value="Unassembled WGS sequence"/>
</dbReference>
<reference evidence="1 2" key="1">
    <citation type="submission" date="2024-01" db="EMBL/GenBank/DDBJ databases">
        <title>The genomes of 5 underutilized Papilionoideae crops provide insights into root nodulation and disease resistanc.</title>
        <authorList>
            <person name="Jiang F."/>
        </authorList>
    </citation>
    <scope>NUCLEOTIDE SEQUENCE [LARGE SCALE GENOMIC DNA]</scope>
    <source>
        <strain evidence="1">JINMINGXINNONG_FW02</strain>
        <tissue evidence="1">Leaves</tissue>
    </source>
</reference>
<proteinExistence type="predicted"/>
<dbReference type="EMBL" id="JAYMYR010000003">
    <property type="protein sequence ID" value="KAK7374000.1"/>
    <property type="molecule type" value="Genomic_DNA"/>
</dbReference>
<organism evidence="1 2">
    <name type="scientific">Phaseolus coccineus</name>
    <name type="common">Scarlet runner bean</name>
    <name type="synonym">Phaseolus multiflorus</name>
    <dbReference type="NCBI Taxonomy" id="3886"/>
    <lineage>
        <taxon>Eukaryota</taxon>
        <taxon>Viridiplantae</taxon>
        <taxon>Streptophyta</taxon>
        <taxon>Embryophyta</taxon>
        <taxon>Tracheophyta</taxon>
        <taxon>Spermatophyta</taxon>
        <taxon>Magnoliopsida</taxon>
        <taxon>eudicotyledons</taxon>
        <taxon>Gunneridae</taxon>
        <taxon>Pentapetalae</taxon>
        <taxon>rosids</taxon>
        <taxon>fabids</taxon>
        <taxon>Fabales</taxon>
        <taxon>Fabaceae</taxon>
        <taxon>Papilionoideae</taxon>
        <taxon>50 kb inversion clade</taxon>
        <taxon>NPAAA clade</taxon>
        <taxon>indigoferoid/millettioid clade</taxon>
        <taxon>Phaseoleae</taxon>
        <taxon>Phaseolus</taxon>
    </lineage>
</organism>
<keyword evidence="2" id="KW-1185">Reference proteome</keyword>
<accession>A0AAN9RFD6</accession>
<evidence type="ECO:0000313" key="2">
    <source>
        <dbReference type="Proteomes" id="UP001374584"/>
    </source>
</evidence>
<gene>
    <name evidence="1" type="ORF">VNO80_07423</name>
</gene>
<protein>
    <submittedName>
        <fullName evidence="1">Uncharacterized protein</fullName>
    </submittedName>
</protein>
<evidence type="ECO:0000313" key="1">
    <source>
        <dbReference type="EMBL" id="KAK7374000.1"/>
    </source>
</evidence>
<comment type="caution">
    <text evidence="1">The sequence shown here is derived from an EMBL/GenBank/DDBJ whole genome shotgun (WGS) entry which is preliminary data.</text>
</comment>